<name>A0A2W7C5V8_9HYPH</name>
<keyword evidence="3" id="KW-1133">Transmembrane helix</keyword>
<evidence type="ECO:0000259" key="4">
    <source>
        <dbReference type="Pfam" id="PF09699"/>
    </source>
</evidence>
<evidence type="ECO:0000259" key="5">
    <source>
        <dbReference type="Pfam" id="PF13435"/>
    </source>
</evidence>
<dbReference type="Pfam" id="PF13432">
    <property type="entry name" value="TPR_16"/>
    <property type="match status" value="1"/>
</dbReference>
<keyword evidence="2" id="KW-0802">TPR repeat</keyword>
<evidence type="ECO:0000313" key="6">
    <source>
        <dbReference type="EMBL" id="PZV38535.1"/>
    </source>
</evidence>
<dbReference type="InterPro" id="IPR016024">
    <property type="entry name" value="ARM-type_fold"/>
</dbReference>
<keyword evidence="3" id="KW-0472">Membrane</keyword>
<gene>
    <name evidence="6" type="ORF">B5V02_10805</name>
</gene>
<dbReference type="Proteomes" id="UP000248616">
    <property type="component" value="Unassembled WGS sequence"/>
</dbReference>
<dbReference type="PANTHER" id="PTHR35038:SF8">
    <property type="entry name" value="C-TYPE POLYHEME CYTOCHROME OMCC"/>
    <property type="match status" value="1"/>
</dbReference>
<accession>A0A2W7C5V8</accession>
<evidence type="ECO:0000256" key="3">
    <source>
        <dbReference type="SAM" id="Phobius"/>
    </source>
</evidence>
<dbReference type="SMART" id="SM00028">
    <property type="entry name" value="TPR"/>
    <property type="match status" value="3"/>
</dbReference>
<dbReference type="InterPro" id="IPR051829">
    <property type="entry name" value="Multiheme_Cytochr_ET"/>
</dbReference>
<dbReference type="GO" id="GO:0016491">
    <property type="term" value="F:oxidoreductase activity"/>
    <property type="evidence" value="ECO:0007669"/>
    <property type="project" value="TreeGrafter"/>
</dbReference>
<dbReference type="SUPFAM" id="SSF48695">
    <property type="entry name" value="Multiheme cytochromes"/>
    <property type="match status" value="1"/>
</dbReference>
<dbReference type="Pfam" id="PF09699">
    <property type="entry name" value="Paired_CXXCH_1"/>
    <property type="match status" value="1"/>
</dbReference>
<feature type="domain" description="Doubled CXXCH motif" evidence="4">
    <location>
        <begin position="337"/>
        <end position="364"/>
    </location>
</feature>
<keyword evidence="3" id="KW-0812">Transmembrane</keyword>
<dbReference type="OrthoDB" id="9814800at2"/>
<proteinExistence type="predicted"/>
<dbReference type="InterPro" id="IPR023155">
    <property type="entry name" value="Cyt_c-552/4"/>
</dbReference>
<dbReference type="InterPro" id="IPR011989">
    <property type="entry name" value="ARM-like"/>
</dbReference>
<evidence type="ECO:0000256" key="1">
    <source>
        <dbReference type="ARBA" id="ARBA00022729"/>
    </source>
</evidence>
<dbReference type="Pfam" id="PF13435">
    <property type="entry name" value="Cytochrome_C554"/>
    <property type="match status" value="1"/>
</dbReference>
<evidence type="ECO:0000313" key="7">
    <source>
        <dbReference type="Proteomes" id="UP000248616"/>
    </source>
</evidence>
<keyword evidence="7" id="KW-1185">Reference proteome</keyword>
<reference evidence="7" key="1">
    <citation type="submission" date="2017-03" db="EMBL/GenBank/DDBJ databases">
        <authorList>
            <person name="Safronova V.I."/>
            <person name="Sazanova A.L."/>
            <person name="Chirak E.R."/>
        </authorList>
    </citation>
    <scope>NUCLEOTIDE SEQUENCE [LARGE SCALE GENOMIC DNA]</scope>
    <source>
        <strain evidence="7">Ach-343</strain>
    </source>
</reference>
<dbReference type="SUPFAM" id="SSF48371">
    <property type="entry name" value="ARM repeat"/>
    <property type="match status" value="1"/>
</dbReference>
<dbReference type="Pfam" id="PF14559">
    <property type="entry name" value="TPR_19"/>
    <property type="match status" value="1"/>
</dbReference>
<dbReference type="SUPFAM" id="SSF48452">
    <property type="entry name" value="TPR-like"/>
    <property type="match status" value="1"/>
</dbReference>
<evidence type="ECO:0000256" key="2">
    <source>
        <dbReference type="PROSITE-ProRule" id="PRU00339"/>
    </source>
</evidence>
<dbReference type="EMBL" id="MZXV01000026">
    <property type="protein sequence ID" value="PZV38535.1"/>
    <property type="molecule type" value="Genomic_DNA"/>
</dbReference>
<dbReference type="InterPro" id="IPR019734">
    <property type="entry name" value="TPR_rpt"/>
</dbReference>
<dbReference type="InterPro" id="IPR010177">
    <property type="entry name" value="Paired_CXXCH_1"/>
</dbReference>
<dbReference type="InterPro" id="IPR011990">
    <property type="entry name" value="TPR-like_helical_dom_sf"/>
</dbReference>
<feature type="repeat" description="TPR" evidence="2">
    <location>
        <begin position="667"/>
        <end position="700"/>
    </location>
</feature>
<dbReference type="InterPro" id="IPR036280">
    <property type="entry name" value="Multihaem_cyt_sf"/>
</dbReference>
<feature type="transmembrane region" description="Helical" evidence="3">
    <location>
        <begin position="21"/>
        <end position="40"/>
    </location>
</feature>
<dbReference type="AlphaFoldDB" id="A0A2W7C5V8"/>
<comment type="caution">
    <text evidence="6">The sequence shown here is derived from an EMBL/GenBank/DDBJ whole genome shotgun (WGS) entry which is preliminary data.</text>
</comment>
<protein>
    <submittedName>
        <fullName evidence="6">Uncharacterized protein</fullName>
    </submittedName>
</protein>
<dbReference type="PROSITE" id="PS50005">
    <property type="entry name" value="TPR"/>
    <property type="match status" value="1"/>
</dbReference>
<dbReference type="Gene3D" id="1.25.10.10">
    <property type="entry name" value="Leucine-rich Repeat Variant"/>
    <property type="match status" value="1"/>
</dbReference>
<dbReference type="PANTHER" id="PTHR35038">
    <property type="entry name" value="DISSIMILATORY SULFITE REDUCTASE SIRA"/>
    <property type="match status" value="1"/>
</dbReference>
<dbReference type="Gene3D" id="1.10.1130.10">
    <property type="entry name" value="Flavocytochrome C3, Chain A"/>
    <property type="match status" value="2"/>
</dbReference>
<keyword evidence="1" id="KW-0732">Signal</keyword>
<feature type="domain" description="Cytochrome c-552/4" evidence="5">
    <location>
        <begin position="195"/>
        <end position="233"/>
    </location>
</feature>
<organism evidence="6 7">
    <name type="scientific">Mesorhizobium kowhaii</name>
    <dbReference type="NCBI Taxonomy" id="1300272"/>
    <lineage>
        <taxon>Bacteria</taxon>
        <taxon>Pseudomonadati</taxon>
        <taxon>Pseudomonadota</taxon>
        <taxon>Alphaproteobacteria</taxon>
        <taxon>Hyphomicrobiales</taxon>
        <taxon>Phyllobacteriaceae</taxon>
        <taxon>Mesorhizobium</taxon>
    </lineage>
</organism>
<sequence>MARSLAAEDAVRAHRPPIGRAVFAAVAGRLFHCLLLAFMFELADFSVASNKVFASDTPGFVGSGACAACHQDQARSWSDSHHGWALRPATVENVLGDFNDANFTLKGLTSRFSIRDGRYFVETDGADGKPATFEVKYTVGVSPLQQYLVELDGGRLQPLDLAWDVAQKRWFHLYPDTEVSAGNGLHWTGPYKNWQARCAVCHQTDFRKNFDPASHGYKSQWSDLTVGCEACHGPGSAHVAWAEKRTTAAPDEQLDPHGWMRRTGISKQAVEQDMCGPCHSRREALGADSTLPTGAFGDGYRLSYLANGSYFADGQQEGEVYVLGSFLQSKMHEKGVTCTNCHDPHSGQLVAEGNAVCTQCHNEVGRPEFPTLKRAVYDASSHHHHVPGTPGSQCVSCHMPERNYMVVDARRDHFFRIPDPLLSEKVGSPSACLSCHTAKSAQWAADAIGTWYPEHKPGKTGYGEAFAAARRDGLNQATISGLVEVASDASKTAIVRASAVAEIGDQADAEIASRLLPLLSDNSDLVRRAAVQLWRNAPEGERVAVLLPLLDDKIAAVRLAAALELSIVQMEGLPAEQRSKLRTSLENLRASMAASADFPEGQMAIGGLAMATRNWDAAKDAFAEAAFFDPQLVDAWLSRARISSALGDVADATSVLSTGYQKNPGNAVIALNLGQLFIQQGRLEEAETTLKTAVGATPDNQELRITLAIVLLHRGNLADAKLEIDALLAVAPQKSDVLMLLGLWEVASGNVAGARKTVRKIQGLYPGIQFPGPLDALSRMP</sequence>
<dbReference type="Gene3D" id="1.25.40.10">
    <property type="entry name" value="Tetratricopeptide repeat domain"/>
    <property type="match status" value="1"/>
</dbReference>